<evidence type="ECO:0000256" key="1">
    <source>
        <dbReference type="SAM" id="MobiDB-lite"/>
    </source>
</evidence>
<accession>A0A318Z7X7</accession>
<evidence type="ECO:0000313" key="2">
    <source>
        <dbReference type="EMBL" id="PYH40863.1"/>
    </source>
</evidence>
<dbReference type="RefSeq" id="XP_025426845.1">
    <property type="nucleotide sequence ID" value="XM_025570962.1"/>
</dbReference>
<name>A0A318Z7X7_9EURO</name>
<dbReference type="AlphaFoldDB" id="A0A318Z7X7"/>
<feature type="region of interest" description="Disordered" evidence="1">
    <location>
        <begin position="139"/>
        <end position="162"/>
    </location>
</feature>
<proteinExistence type="predicted"/>
<feature type="region of interest" description="Disordered" evidence="1">
    <location>
        <begin position="35"/>
        <end position="122"/>
    </location>
</feature>
<protein>
    <submittedName>
        <fullName evidence="2">Uncharacterized protein</fullName>
    </submittedName>
</protein>
<reference evidence="2 3" key="1">
    <citation type="submission" date="2016-12" db="EMBL/GenBank/DDBJ databases">
        <title>The genomes of Aspergillus section Nigri reveals drivers in fungal speciation.</title>
        <authorList>
            <consortium name="DOE Joint Genome Institute"/>
            <person name="Vesth T.C."/>
            <person name="Nybo J."/>
            <person name="Theobald S."/>
            <person name="Brandl J."/>
            <person name="Frisvad J.C."/>
            <person name="Nielsen K.F."/>
            <person name="Lyhne E.K."/>
            <person name="Kogle M.E."/>
            <person name="Kuo A."/>
            <person name="Riley R."/>
            <person name="Clum A."/>
            <person name="Nolan M."/>
            <person name="Lipzen A."/>
            <person name="Salamov A."/>
            <person name="Henrissat B."/>
            <person name="Wiebenga A."/>
            <person name="De Vries R.P."/>
            <person name="Grigoriev I.V."/>
            <person name="Mortensen U.H."/>
            <person name="Andersen M.R."/>
            <person name="Baker S.E."/>
        </authorList>
    </citation>
    <scope>NUCLEOTIDE SEQUENCE [LARGE SCALE GENOMIC DNA]</scope>
    <source>
        <strain evidence="2 3">JOP 1030-1</strain>
    </source>
</reference>
<dbReference type="GeneID" id="37072190"/>
<dbReference type="EMBL" id="KZ821275">
    <property type="protein sequence ID" value="PYH40863.1"/>
    <property type="molecule type" value="Genomic_DNA"/>
</dbReference>
<dbReference type="Proteomes" id="UP000248349">
    <property type="component" value="Unassembled WGS sequence"/>
</dbReference>
<keyword evidence="3" id="KW-1185">Reference proteome</keyword>
<feature type="compositionally biased region" description="Basic and acidic residues" evidence="1">
    <location>
        <begin position="95"/>
        <end position="106"/>
    </location>
</feature>
<sequence length="162" mass="17528">MSPPTHQTGCSPLRINFPIDQCPGISPLGHIAAPLPRHACTTSGASPGAGPSQLASAKLGLSEMSRLSRAGVPTPRGDTVKLDEDLTAPRLLLADFDHQPTGHRVESTTTYDSRQAPPRNKGYWLDDCRVGLTFQESLDEDEKRQKTTAVGFEPTPPKRIDF</sequence>
<evidence type="ECO:0000313" key="3">
    <source>
        <dbReference type="Proteomes" id="UP000248349"/>
    </source>
</evidence>
<organism evidence="2 3">
    <name type="scientific">Aspergillus saccharolyticus JOP 1030-1</name>
    <dbReference type="NCBI Taxonomy" id="1450539"/>
    <lineage>
        <taxon>Eukaryota</taxon>
        <taxon>Fungi</taxon>
        <taxon>Dikarya</taxon>
        <taxon>Ascomycota</taxon>
        <taxon>Pezizomycotina</taxon>
        <taxon>Eurotiomycetes</taxon>
        <taxon>Eurotiomycetidae</taxon>
        <taxon>Eurotiales</taxon>
        <taxon>Aspergillaceae</taxon>
        <taxon>Aspergillus</taxon>
        <taxon>Aspergillus subgen. Circumdati</taxon>
    </lineage>
</organism>
<gene>
    <name evidence="2" type="ORF">BP01DRAFT_192353</name>
</gene>